<protein>
    <submittedName>
        <fullName evidence="2">Uncharacterized protein</fullName>
    </submittedName>
</protein>
<dbReference type="OrthoDB" id="2935100at2"/>
<name>A0A1U7ND94_9FIRM</name>
<gene>
    <name evidence="2" type="ORF">BO222_11675</name>
</gene>
<dbReference type="RefSeq" id="WP_075820941.1">
    <property type="nucleotide sequence ID" value="NZ_CAJUTZ010000119.1"/>
</dbReference>
<evidence type="ECO:0000256" key="1">
    <source>
        <dbReference type="SAM" id="Phobius"/>
    </source>
</evidence>
<keyword evidence="3" id="KW-1185">Reference proteome</keyword>
<comment type="caution">
    <text evidence="2">The sequence shown here is derived from an EMBL/GenBank/DDBJ whole genome shotgun (WGS) entry which is preliminary data.</text>
</comment>
<organism evidence="2 3">
    <name type="scientific">Ileibacterium valens</name>
    <dbReference type="NCBI Taxonomy" id="1862668"/>
    <lineage>
        <taxon>Bacteria</taxon>
        <taxon>Bacillati</taxon>
        <taxon>Bacillota</taxon>
        <taxon>Erysipelotrichia</taxon>
        <taxon>Erysipelotrichales</taxon>
        <taxon>Erysipelotrichaceae</taxon>
        <taxon>Ileibacterium</taxon>
    </lineage>
</organism>
<dbReference type="Proteomes" id="UP000186341">
    <property type="component" value="Unassembled WGS sequence"/>
</dbReference>
<keyword evidence="1" id="KW-0472">Membrane</keyword>
<proteinExistence type="predicted"/>
<feature type="transmembrane region" description="Helical" evidence="1">
    <location>
        <begin position="12"/>
        <end position="30"/>
    </location>
</feature>
<reference evidence="2 3" key="1">
    <citation type="submission" date="2016-11" db="EMBL/GenBank/DDBJ databases">
        <title>Description of two novel members of the family Erysipelotrichaceae: Ileibacterium lipovorans gen. nov., sp. nov. and Dubosiella newyorkensis, gen. nov., sp. nov.</title>
        <authorList>
            <person name="Cox L.M."/>
            <person name="Sohn J."/>
            <person name="Tyrrell K.L."/>
            <person name="Citron D.M."/>
            <person name="Lawson P.A."/>
            <person name="Patel N.B."/>
            <person name="Iizumi T."/>
            <person name="Perez-Perez G.I."/>
            <person name="Goldstein E.J."/>
            <person name="Blaser M.J."/>
        </authorList>
    </citation>
    <scope>NUCLEOTIDE SEQUENCE [LARGE SCALE GENOMIC DNA]</scope>
    <source>
        <strain evidence="2 3">NYU-BL-A3</strain>
    </source>
</reference>
<accession>A0A1U7ND94</accession>
<keyword evidence="1" id="KW-0812">Transmembrane</keyword>
<sequence length="241" mass="28188">MSTKDLWDALGLGFELWLFYVISTGIFNLSLESDHFFQKMGALIILSACLAVFCMTEYKRLFKKKTSAALPPKPMKTISEAKRTVDRTVPKAFKKEMRTLQAQMDRMKRKREMLDRELKNVFGDSRISYEKFARTIDGVESVFIDNVSKIVTRINIFDEDGYEKVFRDHQEYTDAIEPYNAHFKYVKERLEENEQILTKTDRLLLEVTNLTDRSSSVDNLPAMVELNELIDQTKLYRQNGH</sequence>
<evidence type="ECO:0000313" key="2">
    <source>
        <dbReference type="EMBL" id="OLU36811.1"/>
    </source>
</evidence>
<evidence type="ECO:0000313" key="3">
    <source>
        <dbReference type="Proteomes" id="UP000186341"/>
    </source>
</evidence>
<dbReference type="AlphaFoldDB" id="A0A1U7ND94"/>
<feature type="transmembrane region" description="Helical" evidence="1">
    <location>
        <begin position="36"/>
        <end position="55"/>
    </location>
</feature>
<dbReference type="GeneID" id="82203792"/>
<dbReference type="EMBL" id="MPJW01000255">
    <property type="protein sequence ID" value="OLU36811.1"/>
    <property type="molecule type" value="Genomic_DNA"/>
</dbReference>
<keyword evidence="1" id="KW-1133">Transmembrane helix</keyword>